<evidence type="ECO:0000313" key="2">
    <source>
        <dbReference type="EMBL" id="TFK54123.1"/>
    </source>
</evidence>
<keyword evidence="3" id="KW-1185">Reference proteome</keyword>
<sequence>MLVRSGRTRRSAVRRSLGSAGSPRLLTASTDFSSPSLLLYPLIYDIYLIACLHLQKYKTSKFEFLFPVIFRLTCLLLFDGFSEEPEEP</sequence>
<dbReference type="AlphaFoldDB" id="A0A5C3N9V1"/>
<feature type="compositionally biased region" description="Basic residues" evidence="1">
    <location>
        <begin position="1"/>
        <end position="13"/>
    </location>
</feature>
<organism evidence="2 3">
    <name type="scientific">Heliocybe sulcata</name>
    <dbReference type="NCBI Taxonomy" id="5364"/>
    <lineage>
        <taxon>Eukaryota</taxon>
        <taxon>Fungi</taxon>
        <taxon>Dikarya</taxon>
        <taxon>Basidiomycota</taxon>
        <taxon>Agaricomycotina</taxon>
        <taxon>Agaricomycetes</taxon>
        <taxon>Gloeophyllales</taxon>
        <taxon>Gloeophyllaceae</taxon>
        <taxon>Heliocybe</taxon>
    </lineage>
</organism>
<feature type="region of interest" description="Disordered" evidence="1">
    <location>
        <begin position="1"/>
        <end position="29"/>
    </location>
</feature>
<name>A0A5C3N9V1_9AGAM</name>
<protein>
    <submittedName>
        <fullName evidence="2">Uncharacterized protein</fullName>
    </submittedName>
</protein>
<gene>
    <name evidence="2" type="ORF">OE88DRAFT_1153564</name>
</gene>
<accession>A0A5C3N9V1</accession>
<proteinExistence type="predicted"/>
<dbReference type="Proteomes" id="UP000305948">
    <property type="component" value="Unassembled WGS sequence"/>
</dbReference>
<dbReference type="EMBL" id="ML213506">
    <property type="protein sequence ID" value="TFK54123.1"/>
    <property type="molecule type" value="Genomic_DNA"/>
</dbReference>
<reference evidence="2 3" key="1">
    <citation type="journal article" date="2019" name="Nat. Ecol. Evol.">
        <title>Megaphylogeny resolves global patterns of mushroom evolution.</title>
        <authorList>
            <person name="Varga T."/>
            <person name="Krizsan K."/>
            <person name="Foldi C."/>
            <person name="Dima B."/>
            <person name="Sanchez-Garcia M."/>
            <person name="Sanchez-Ramirez S."/>
            <person name="Szollosi G.J."/>
            <person name="Szarkandi J.G."/>
            <person name="Papp V."/>
            <person name="Albert L."/>
            <person name="Andreopoulos W."/>
            <person name="Angelini C."/>
            <person name="Antonin V."/>
            <person name="Barry K.W."/>
            <person name="Bougher N.L."/>
            <person name="Buchanan P."/>
            <person name="Buyck B."/>
            <person name="Bense V."/>
            <person name="Catcheside P."/>
            <person name="Chovatia M."/>
            <person name="Cooper J."/>
            <person name="Damon W."/>
            <person name="Desjardin D."/>
            <person name="Finy P."/>
            <person name="Geml J."/>
            <person name="Haridas S."/>
            <person name="Hughes K."/>
            <person name="Justo A."/>
            <person name="Karasinski D."/>
            <person name="Kautmanova I."/>
            <person name="Kiss B."/>
            <person name="Kocsube S."/>
            <person name="Kotiranta H."/>
            <person name="LaButti K.M."/>
            <person name="Lechner B.E."/>
            <person name="Liimatainen K."/>
            <person name="Lipzen A."/>
            <person name="Lukacs Z."/>
            <person name="Mihaltcheva S."/>
            <person name="Morgado L.N."/>
            <person name="Niskanen T."/>
            <person name="Noordeloos M.E."/>
            <person name="Ohm R.A."/>
            <person name="Ortiz-Santana B."/>
            <person name="Ovrebo C."/>
            <person name="Racz N."/>
            <person name="Riley R."/>
            <person name="Savchenko A."/>
            <person name="Shiryaev A."/>
            <person name="Soop K."/>
            <person name="Spirin V."/>
            <person name="Szebenyi C."/>
            <person name="Tomsovsky M."/>
            <person name="Tulloss R.E."/>
            <person name="Uehling J."/>
            <person name="Grigoriev I.V."/>
            <person name="Vagvolgyi C."/>
            <person name="Papp T."/>
            <person name="Martin F.M."/>
            <person name="Miettinen O."/>
            <person name="Hibbett D.S."/>
            <person name="Nagy L.G."/>
        </authorList>
    </citation>
    <scope>NUCLEOTIDE SEQUENCE [LARGE SCALE GENOMIC DNA]</scope>
    <source>
        <strain evidence="2 3">OMC1185</strain>
    </source>
</reference>
<evidence type="ECO:0000313" key="3">
    <source>
        <dbReference type="Proteomes" id="UP000305948"/>
    </source>
</evidence>
<evidence type="ECO:0000256" key="1">
    <source>
        <dbReference type="SAM" id="MobiDB-lite"/>
    </source>
</evidence>